<gene>
    <name evidence="2" type="ORF">METZ01_LOCUS37762</name>
</gene>
<reference evidence="2" key="1">
    <citation type="submission" date="2018-05" db="EMBL/GenBank/DDBJ databases">
        <authorList>
            <person name="Lanie J.A."/>
            <person name="Ng W.-L."/>
            <person name="Kazmierczak K.M."/>
            <person name="Andrzejewski T.M."/>
            <person name="Davidsen T.M."/>
            <person name="Wayne K.J."/>
            <person name="Tettelin H."/>
            <person name="Glass J.I."/>
            <person name="Rusch D."/>
            <person name="Podicherti R."/>
            <person name="Tsui H.-C.T."/>
            <person name="Winkler M.E."/>
        </authorList>
    </citation>
    <scope>NUCLEOTIDE SEQUENCE</scope>
</reference>
<evidence type="ECO:0000259" key="1">
    <source>
        <dbReference type="Pfam" id="PF05118"/>
    </source>
</evidence>
<organism evidence="2">
    <name type="scientific">marine metagenome</name>
    <dbReference type="NCBI Taxonomy" id="408172"/>
    <lineage>
        <taxon>unclassified sequences</taxon>
        <taxon>metagenomes</taxon>
        <taxon>ecological metagenomes</taxon>
    </lineage>
</organism>
<dbReference type="Pfam" id="PF05118">
    <property type="entry name" value="Asp_Arg_Hydrox"/>
    <property type="match status" value="1"/>
</dbReference>
<name>A0A381R239_9ZZZZ</name>
<dbReference type="InterPro" id="IPR027443">
    <property type="entry name" value="IPNS-like_sf"/>
</dbReference>
<dbReference type="EMBL" id="UINC01001612">
    <property type="protein sequence ID" value="SUZ84908.1"/>
    <property type="molecule type" value="Genomic_DNA"/>
</dbReference>
<accession>A0A381R239</accession>
<dbReference type="InterPro" id="IPR007803">
    <property type="entry name" value="Asp/Arg/Pro-Hydrxlase"/>
</dbReference>
<protein>
    <recommendedName>
        <fullName evidence="1">Aspartyl/asparaginy/proline hydroxylase domain-containing protein</fullName>
    </recommendedName>
</protein>
<proteinExistence type="predicted"/>
<dbReference type="Gene3D" id="2.60.120.330">
    <property type="entry name" value="B-lactam Antibiotic, Isopenicillin N Synthase, Chain"/>
    <property type="match status" value="1"/>
</dbReference>
<dbReference type="SUPFAM" id="SSF51197">
    <property type="entry name" value="Clavaminate synthase-like"/>
    <property type="match status" value="1"/>
</dbReference>
<dbReference type="AlphaFoldDB" id="A0A381R239"/>
<feature type="domain" description="Aspartyl/asparaginy/proline hydroxylase" evidence="1">
    <location>
        <begin position="126"/>
        <end position="215"/>
    </location>
</feature>
<sequence length="220" mass="25803">MENKQHTKDFKQYIETHPPVDLGFKVKKLFKVDVDKIQTWFAELEKNYADWKFVIGENTHVWKFPIVDPEAKTGHYLPDDTAYYTLCWNSDEPGPKPFEQGCAKEEYQDNDNDELNPRKCFTGYGLELVNQLSMRSKKWLVTIHTPGTKLITHQDNPDKIRVHIPIHTNEDSNWIIGDEEFHMEPGWAYLVNTTIPHSVENKGSTNRIHLYGKVWMEDLL</sequence>
<evidence type="ECO:0000313" key="2">
    <source>
        <dbReference type="EMBL" id="SUZ84908.1"/>
    </source>
</evidence>